<dbReference type="Pfam" id="PF21797">
    <property type="entry name" value="CycT2-like_C"/>
    <property type="match status" value="1"/>
</dbReference>
<evidence type="ECO:0000256" key="2">
    <source>
        <dbReference type="SAM" id="MobiDB-lite"/>
    </source>
</evidence>
<dbReference type="InterPro" id="IPR036915">
    <property type="entry name" value="Cyclin-like_sf"/>
</dbReference>
<keyword evidence="1" id="KW-0195">Cyclin</keyword>
<dbReference type="InterPro" id="IPR043198">
    <property type="entry name" value="Cyclin/Ssn8"/>
</dbReference>
<reference evidence="3" key="2">
    <citation type="submission" date="2025-09" db="UniProtKB">
        <authorList>
            <consortium name="Ensembl"/>
        </authorList>
    </citation>
    <scope>IDENTIFICATION</scope>
</reference>
<keyword evidence="4" id="KW-1185">Reference proteome</keyword>
<sequence>MSFSQSGHPNFLVHDPKFMLISHAGDKNKLQRLVQMAWTFVNDSLCTTLCLQWEPEIIGVAVMYLAGRLCKFEIQEWTLRPNHRRWWEQFVQDVPVELLEDICHQVLDLYSQAPQAQALSHGHHQHPLLGQPPGPAAHILPIEATALQTTVPMSLSAPPTPKKPSPQGSPPRAVKRPMQISPVNDEKHDSPLSKVQKVEPAIQPVPGMFYIIEEGRTNIGKHFTGVDITPMCLFIIIDVIIPNCFHHLALVTFSVIVFKLFLSTYYHDSLTVPQTHI</sequence>
<proteinExistence type="predicted"/>
<dbReference type="GO" id="GO:0016538">
    <property type="term" value="F:cyclin-dependent protein serine/threonine kinase regulator activity"/>
    <property type="evidence" value="ECO:0007669"/>
    <property type="project" value="InterPro"/>
</dbReference>
<dbReference type="Proteomes" id="UP000694388">
    <property type="component" value="Unplaced"/>
</dbReference>
<evidence type="ECO:0000313" key="3">
    <source>
        <dbReference type="Ensembl" id="ENSEBUP00000018763.1"/>
    </source>
</evidence>
<dbReference type="CDD" id="cd20531">
    <property type="entry name" value="CYCLIN_CCNK_rpt2"/>
    <property type="match status" value="1"/>
</dbReference>
<evidence type="ECO:0008006" key="5">
    <source>
        <dbReference type="Google" id="ProtNLM"/>
    </source>
</evidence>
<dbReference type="Gene3D" id="1.10.472.10">
    <property type="entry name" value="Cyclin-like"/>
    <property type="match status" value="1"/>
</dbReference>
<dbReference type="GeneTree" id="ENSGT00940000156384"/>
<feature type="compositionally biased region" description="Pro residues" evidence="2">
    <location>
        <begin position="158"/>
        <end position="169"/>
    </location>
</feature>
<dbReference type="GO" id="GO:0006357">
    <property type="term" value="P:regulation of transcription by RNA polymerase II"/>
    <property type="evidence" value="ECO:0007669"/>
    <property type="project" value="InterPro"/>
</dbReference>
<dbReference type="Ensembl" id="ENSEBUT00000019339.1">
    <property type="protein sequence ID" value="ENSEBUP00000018763.1"/>
    <property type="gene ID" value="ENSEBUG00000011710.1"/>
</dbReference>
<dbReference type="SUPFAM" id="SSF47954">
    <property type="entry name" value="Cyclin-like"/>
    <property type="match status" value="1"/>
</dbReference>
<feature type="region of interest" description="Disordered" evidence="2">
    <location>
        <begin position="153"/>
        <end position="195"/>
    </location>
</feature>
<evidence type="ECO:0000256" key="1">
    <source>
        <dbReference type="ARBA" id="ARBA00023127"/>
    </source>
</evidence>
<reference evidence="3" key="1">
    <citation type="submission" date="2025-08" db="UniProtKB">
        <authorList>
            <consortium name="Ensembl"/>
        </authorList>
    </citation>
    <scope>IDENTIFICATION</scope>
</reference>
<organism evidence="3 4">
    <name type="scientific">Eptatretus burgeri</name>
    <name type="common">Inshore hagfish</name>
    <dbReference type="NCBI Taxonomy" id="7764"/>
    <lineage>
        <taxon>Eukaryota</taxon>
        <taxon>Metazoa</taxon>
        <taxon>Chordata</taxon>
        <taxon>Craniata</taxon>
        <taxon>Vertebrata</taxon>
        <taxon>Cyclostomata</taxon>
        <taxon>Myxini</taxon>
        <taxon>Myxiniformes</taxon>
        <taxon>Myxinidae</taxon>
        <taxon>Eptatretinae</taxon>
        <taxon>Eptatretus</taxon>
    </lineage>
</organism>
<name>A0A8C4QQ46_EPTBU</name>
<accession>A0A8C4QQ46</accession>
<dbReference type="AlphaFoldDB" id="A0A8C4QQ46"/>
<evidence type="ECO:0000313" key="4">
    <source>
        <dbReference type="Proteomes" id="UP000694388"/>
    </source>
</evidence>
<dbReference type="PANTHER" id="PTHR10026">
    <property type="entry name" value="CYCLIN"/>
    <property type="match status" value="1"/>
</dbReference>
<protein>
    <recommendedName>
        <fullName evidence="5">Cyclin K</fullName>
    </recommendedName>
</protein>